<dbReference type="FunFam" id="3.40.50.280:FF:000003">
    <property type="entry name" value="Dimethylamine methyltransferase corrinoid protein"/>
    <property type="match status" value="1"/>
</dbReference>
<comment type="similarity">
    <text evidence="1">Belongs to the methylamine corrinoid protein family.</text>
</comment>
<dbReference type="InterPro" id="IPR050554">
    <property type="entry name" value="Met_Synthase/Corrinoid"/>
</dbReference>
<dbReference type="GO" id="GO:0015948">
    <property type="term" value="P:methanogenesis"/>
    <property type="evidence" value="ECO:0007669"/>
    <property type="project" value="InterPro"/>
</dbReference>
<feature type="domain" description="B12-binding" evidence="4">
    <location>
        <begin position="92"/>
        <end position="214"/>
    </location>
</feature>
<dbReference type="InterPro" id="IPR012741">
    <property type="entry name" value="Corrinoid_p"/>
</dbReference>
<dbReference type="Pfam" id="PF02607">
    <property type="entry name" value="B12-binding_2"/>
    <property type="match status" value="1"/>
</dbReference>
<dbReference type="InterPro" id="IPR036724">
    <property type="entry name" value="Cobalamin-bd_sf"/>
</dbReference>
<dbReference type="GO" id="GO:0050897">
    <property type="term" value="F:cobalt ion binding"/>
    <property type="evidence" value="ECO:0007669"/>
    <property type="project" value="InterPro"/>
</dbReference>
<dbReference type="InterPro" id="IPR036594">
    <property type="entry name" value="Meth_synthase_dom"/>
</dbReference>
<dbReference type="GO" id="GO:0005829">
    <property type="term" value="C:cytosol"/>
    <property type="evidence" value="ECO:0007669"/>
    <property type="project" value="TreeGrafter"/>
</dbReference>
<dbReference type="PANTHER" id="PTHR45833:SF1">
    <property type="entry name" value="METHIONINE SYNTHASE"/>
    <property type="match status" value="1"/>
</dbReference>
<evidence type="ECO:0000256" key="1">
    <source>
        <dbReference type="ARBA" id="ARBA00010854"/>
    </source>
</evidence>
<sequence length="214" mass="23109">MSKEELVKQGMQAVLDGDEEAAMEVANQVIKEGINPVEIINEALTPAMTQVGDGFANEEIPLPGVLVAAEAMTKAIEIMEPHIPKEDMAKKLGTIVIGTVEGDIHDIGKRIVATMLRVYGFEVHDLGRDVPINDFVEKAKETNADIVGSSSLMTTTMGGQKILEEKLSKEGLKDKIKTMIGGAACTQEWANKIGADCYAEDVNETVLKAKELLK</sequence>
<proteinExistence type="inferred from homology"/>
<dbReference type="NCBIfam" id="TIGR02370">
    <property type="entry name" value="pyl_corrinoid"/>
    <property type="match status" value="1"/>
</dbReference>
<dbReference type="SUPFAM" id="SSF47644">
    <property type="entry name" value="Methionine synthase domain"/>
    <property type="match status" value="1"/>
</dbReference>
<dbReference type="InterPro" id="IPR003759">
    <property type="entry name" value="Cbl-bd_cap"/>
</dbReference>
<protein>
    <recommendedName>
        <fullName evidence="7">B12-binding domain-containing protein</fullName>
    </recommendedName>
</protein>
<dbReference type="SUPFAM" id="SSF52242">
    <property type="entry name" value="Cobalamin (vitamin B12)-binding domain"/>
    <property type="match status" value="1"/>
</dbReference>
<evidence type="ECO:0000259" key="5">
    <source>
        <dbReference type="PROSITE" id="PS51337"/>
    </source>
</evidence>
<dbReference type="SMART" id="SM01018">
    <property type="entry name" value="B12-binding_2"/>
    <property type="match status" value="1"/>
</dbReference>
<evidence type="ECO:0008006" key="7">
    <source>
        <dbReference type="Google" id="ProtNLM"/>
    </source>
</evidence>
<dbReference type="GO" id="GO:0008705">
    <property type="term" value="F:methionine synthase activity"/>
    <property type="evidence" value="ECO:0007669"/>
    <property type="project" value="TreeGrafter"/>
</dbReference>
<organism evidence="6">
    <name type="scientific">marine sediment metagenome</name>
    <dbReference type="NCBI Taxonomy" id="412755"/>
    <lineage>
        <taxon>unclassified sequences</taxon>
        <taxon>metagenomes</taxon>
        <taxon>ecological metagenomes</taxon>
    </lineage>
</organism>
<dbReference type="CDD" id="cd02070">
    <property type="entry name" value="corrinoid_protein_B12-BD"/>
    <property type="match status" value="1"/>
</dbReference>
<keyword evidence="2" id="KW-0479">Metal-binding</keyword>
<dbReference type="GO" id="GO:0046653">
    <property type="term" value="P:tetrahydrofolate metabolic process"/>
    <property type="evidence" value="ECO:0007669"/>
    <property type="project" value="TreeGrafter"/>
</dbReference>
<dbReference type="PROSITE" id="PS51337">
    <property type="entry name" value="B12_BINDING_NTER"/>
    <property type="match status" value="1"/>
</dbReference>
<evidence type="ECO:0000256" key="2">
    <source>
        <dbReference type="ARBA" id="ARBA00022723"/>
    </source>
</evidence>
<gene>
    <name evidence="6" type="ORF">LCGC14_2262640</name>
</gene>
<dbReference type="Gene3D" id="1.10.1240.10">
    <property type="entry name" value="Methionine synthase domain"/>
    <property type="match status" value="1"/>
</dbReference>
<dbReference type="EMBL" id="LAZR01031102">
    <property type="protein sequence ID" value="KKL54715.1"/>
    <property type="molecule type" value="Genomic_DNA"/>
</dbReference>
<dbReference type="GO" id="GO:0050667">
    <property type="term" value="P:homocysteine metabolic process"/>
    <property type="evidence" value="ECO:0007669"/>
    <property type="project" value="TreeGrafter"/>
</dbReference>
<evidence type="ECO:0000256" key="3">
    <source>
        <dbReference type="ARBA" id="ARBA00023285"/>
    </source>
</evidence>
<dbReference type="GO" id="GO:0031419">
    <property type="term" value="F:cobalamin binding"/>
    <property type="evidence" value="ECO:0007669"/>
    <property type="project" value="InterPro"/>
</dbReference>
<dbReference type="PANTHER" id="PTHR45833">
    <property type="entry name" value="METHIONINE SYNTHASE"/>
    <property type="match status" value="1"/>
</dbReference>
<name>A0A0F9FBL7_9ZZZZ</name>
<evidence type="ECO:0000259" key="4">
    <source>
        <dbReference type="PROSITE" id="PS51332"/>
    </source>
</evidence>
<dbReference type="InterPro" id="IPR006158">
    <property type="entry name" value="Cobalamin-bd"/>
</dbReference>
<evidence type="ECO:0000313" key="6">
    <source>
        <dbReference type="EMBL" id="KKL54715.1"/>
    </source>
</evidence>
<dbReference type="Pfam" id="PF02310">
    <property type="entry name" value="B12-binding"/>
    <property type="match status" value="1"/>
</dbReference>
<dbReference type="PROSITE" id="PS51332">
    <property type="entry name" value="B12_BINDING"/>
    <property type="match status" value="1"/>
</dbReference>
<dbReference type="AlphaFoldDB" id="A0A0F9FBL7"/>
<keyword evidence="3" id="KW-0170">Cobalt</keyword>
<feature type="domain" description="B12-binding N-terminal" evidence="5">
    <location>
        <begin position="1"/>
        <end position="91"/>
    </location>
</feature>
<reference evidence="6" key="1">
    <citation type="journal article" date="2015" name="Nature">
        <title>Complex archaea that bridge the gap between prokaryotes and eukaryotes.</title>
        <authorList>
            <person name="Spang A."/>
            <person name="Saw J.H."/>
            <person name="Jorgensen S.L."/>
            <person name="Zaremba-Niedzwiedzka K."/>
            <person name="Martijn J."/>
            <person name="Lind A.E."/>
            <person name="van Eijk R."/>
            <person name="Schleper C."/>
            <person name="Guy L."/>
            <person name="Ettema T.J."/>
        </authorList>
    </citation>
    <scope>NUCLEOTIDE SEQUENCE</scope>
</reference>
<accession>A0A0F9FBL7</accession>
<dbReference type="Gene3D" id="3.40.50.280">
    <property type="entry name" value="Cobalamin-binding domain"/>
    <property type="match status" value="1"/>
</dbReference>
<comment type="caution">
    <text evidence="6">The sequence shown here is derived from an EMBL/GenBank/DDBJ whole genome shotgun (WGS) entry which is preliminary data.</text>
</comment>